<gene>
    <name evidence="1" type="ORF">X798_05619</name>
</gene>
<accession>A0A238BPT1</accession>
<dbReference type="InterPro" id="IPR013320">
    <property type="entry name" value="ConA-like_dom_sf"/>
</dbReference>
<keyword evidence="2" id="KW-1185">Reference proteome</keyword>
<dbReference type="SUPFAM" id="SSF49899">
    <property type="entry name" value="Concanavalin A-like lectins/glucanases"/>
    <property type="match status" value="1"/>
</dbReference>
<sequence>MKVTGRSDITLNVETMRWLMLLFVLAQFLPDFILGCTSQYREELQYLDFYLGIQPENGGFAMKRYINDPSMLSCQFSEPCAWMNAPTDDLLDTSDFYLFFKKNIKLFPLQIQPGLPDPLRDTRFVLAGNTTTDAQSAVLVSAPIACQRTIGLLKFKYWLYNEAKIETLILKPATKRNRLRVILRPLTECFFFRTLNDYCQVEIPEINEPFRIGIRVHGLKNSALGSFGMITDIEYNADICFEPRLSTIFGTRAVPSLSDASYPISAADLSCTDYNATCRWSNSLSSSSSEWKIGWNRRKWVEIFGKESMPTGNFFYQYVDSVSKKPYSLLRSELIPCTSTVATFTFRYWLQSGTQVQVCTVTVSNVIVSCVYLSEIGVPGPISIDIDAPSDESFRIAFEMINFDVSTFGLVVIDDLQFTGLLCHEVTTPPSTTINPLLIKQLFSLKPYPNVLIDSIPTLNCDFNRKCPQWESDGHWSVGMVPTDKDSFALPSSIKDKVSVAVLNKSMATLQSRKVPCASKAMIFVAYFRTEKAELMVCIEKKCVNTKHEHSALNTKSKQNMDNFWFTFFGWLSMKVDRQKPFFIRLIAKSTGPGLVIIRKIETAGNWCPLLSLSQYACETISCTFSQSFCGYKTETDSRANILFTSDSKGTTANINKGPGLAVLRSPQFKLSRPVELQIKIYQSTFGSQTFLCGDDFSSLYDCQPILGPKIELPTTEEIILPLDQEAQNFTIVAVHDKFDEFGAAKFTILKIDLLDENRKLLC</sequence>
<dbReference type="AlphaFoldDB" id="A0A238BPT1"/>
<reference evidence="1 2" key="1">
    <citation type="submission" date="2015-12" db="EMBL/GenBank/DDBJ databases">
        <title>Draft genome of the nematode, Onchocerca flexuosa.</title>
        <authorList>
            <person name="Mitreva M."/>
        </authorList>
    </citation>
    <scope>NUCLEOTIDE SEQUENCE [LARGE SCALE GENOMIC DNA]</scope>
    <source>
        <strain evidence="1">Red Deer</strain>
    </source>
</reference>
<proteinExistence type="predicted"/>
<dbReference type="Proteomes" id="UP000242913">
    <property type="component" value="Unassembled WGS sequence"/>
</dbReference>
<name>A0A238BPT1_9BILA</name>
<evidence type="ECO:0000313" key="1">
    <source>
        <dbReference type="EMBL" id="OZC07391.1"/>
    </source>
</evidence>
<dbReference type="Gene3D" id="2.60.120.200">
    <property type="match status" value="1"/>
</dbReference>
<evidence type="ECO:0000313" key="2">
    <source>
        <dbReference type="Proteomes" id="UP000242913"/>
    </source>
</evidence>
<dbReference type="OrthoDB" id="5837419at2759"/>
<evidence type="ECO:0008006" key="3">
    <source>
        <dbReference type="Google" id="ProtNLM"/>
    </source>
</evidence>
<organism evidence="1 2">
    <name type="scientific">Onchocerca flexuosa</name>
    <dbReference type="NCBI Taxonomy" id="387005"/>
    <lineage>
        <taxon>Eukaryota</taxon>
        <taxon>Metazoa</taxon>
        <taxon>Ecdysozoa</taxon>
        <taxon>Nematoda</taxon>
        <taxon>Chromadorea</taxon>
        <taxon>Rhabditida</taxon>
        <taxon>Spirurina</taxon>
        <taxon>Spiruromorpha</taxon>
        <taxon>Filarioidea</taxon>
        <taxon>Onchocercidae</taxon>
        <taxon>Onchocerca</taxon>
    </lineage>
</organism>
<protein>
    <recommendedName>
        <fullName evidence="3">MAM domain-containing protein</fullName>
    </recommendedName>
</protein>
<dbReference type="EMBL" id="KZ270033">
    <property type="protein sequence ID" value="OZC07391.1"/>
    <property type="molecule type" value="Genomic_DNA"/>
</dbReference>